<proteinExistence type="predicted"/>
<organism evidence="1 2">
    <name type="scientific">Diversispora eburnea</name>
    <dbReference type="NCBI Taxonomy" id="1213867"/>
    <lineage>
        <taxon>Eukaryota</taxon>
        <taxon>Fungi</taxon>
        <taxon>Fungi incertae sedis</taxon>
        <taxon>Mucoromycota</taxon>
        <taxon>Glomeromycotina</taxon>
        <taxon>Glomeromycetes</taxon>
        <taxon>Diversisporales</taxon>
        <taxon>Diversisporaceae</taxon>
        <taxon>Diversispora</taxon>
    </lineage>
</organism>
<accession>A0A9N9CF30</accession>
<sequence length="539" mass="63106">MIECYLSSLEELVKIETDRKHEKAQLLLDRYKKAIEPQDQHWGTGDLREPRPDRELARKWENERARKQVHLNQPTFFEYGSIHGSIHGTVNGTIAGGTFTAGPKREREEIQDDDKVQKRTRIDDYFSVRDVPQQEQQPRTPEHQIHPSDNVTNYYNVNEVIYINGIQFSQEVTTFICTTLTLRCTLSDLCSTSQNATEEIHKIITKLKKSDYRLFQYKIINLSDRNASSPVQKFLTKADKQLLKKIWDSLEPLKEDFKTIRQDKWNQVIKPLVKKYQKNLEPKSLFDDFPLDLAIDEVTERPYTGTINYKEHHDLLWVQEIYKRLENFINPIIAKLFDDVMDIIRVKTGEIENILNKIQRVETRQYMQRVSIGCHQDGIFEVNINATTFEIGFLEVIGNALIVDIKKLNGDLDKVLKAMQISLFYQRQHHIQRGATDDLLTCLESYGIIVYQRIFTIYIMHITSGGLYIVDKLTEFCIPNSKDQLYTMEEIIEKVYMFKSRIMDYCLKIRKITPNYVQPHINTTESPVKASPSKNSKIE</sequence>
<evidence type="ECO:0000313" key="2">
    <source>
        <dbReference type="Proteomes" id="UP000789706"/>
    </source>
</evidence>
<dbReference type="OrthoDB" id="2385156at2759"/>
<evidence type="ECO:0000313" key="1">
    <source>
        <dbReference type="EMBL" id="CAG8601202.1"/>
    </source>
</evidence>
<reference evidence="1" key="1">
    <citation type="submission" date="2021-06" db="EMBL/GenBank/DDBJ databases">
        <authorList>
            <person name="Kallberg Y."/>
            <person name="Tangrot J."/>
            <person name="Rosling A."/>
        </authorList>
    </citation>
    <scope>NUCLEOTIDE SEQUENCE</scope>
    <source>
        <strain evidence="1">AZ414A</strain>
    </source>
</reference>
<comment type="caution">
    <text evidence="1">The sequence shown here is derived from an EMBL/GenBank/DDBJ whole genome shotgun (WGS) entry which is preliminary data.</text>
</comment>
<name>A0A9N9CF30_9GLOM</name>
<dbReference type="Proteomes" id="UP000789706">
    <property type="component" value="Unassembled WGS sequence"/>
</dbReference>
<protein>
    <submittedName>
        <fullName evidence="1">5637_t:CDS:1</fullName>
    </submittedName>
</protein>
<keyword evidence="2" id="KW-1185">Reference proteome</keyword>
<gene>
    <name evidence="1" type="ORF">DEBURN_LOCUS9528</name>
</gene>
<dbReference type="EMBL" id="CAJVPK010001881">
    <property type="protein sequence ID" value="CAG8601202.1"/>
    <property type="molecule type" value="Genomic_DNA"/>
</dbReference>
<dbReference type="AlphaFoldDB" id="A0A9N9CF30"/>